<organism evidence="1 2">
    <name type="scientific">Cercophora newfieldiana</name>
    <dbReference type="NCBI Taxonomy" id="92897"/>
    <lineage>
        <taxon>Eukaryota</taxon>
        <taxon>Fungi</taxon>
        <taxon>Dikarya</taxon>
        <taxon>Ascomycota</taxon>
        <taxon>Pezizomycotina</taxon>
        <taxon>Sordariomycetes</taxon>
        <taxon>Sordariomycetidae</taxon>
        <taxon>Sordariales</taxon>
        <taxon>Lasiosphaeriaceae</taxon>
        <taxon>Cercophora</taxon>
    </lineage>
</organism>
<dbReference type="Proteomes" id="UP001174936">
    <property type="component" value="Unassembled WGS sequence"/>
</dbReference>
<protein>
    <submittedName>
        <fullName evidence="1">Uncharacterized protein</fullName>
    </submittedName>
</protein>
<keyword evidence="2" id="KW-1185">Reference proteome</keyword>
<dbReference type="AlphaFoldDB" id="A0AA40CLM7"/>
<comment type="caution">
    <text evidence="1">The sequence shown here is derived from an EMBL/GenBank/DDBJ whole genome shotgun (WGS) entry which is preliminary data.</text>
</comment>
<reference evidence="1" key="1">
    <citation type="submission" date="2023-06" db="EMBL/GenBank/DDBJ databases">
        <title>Genome-scale phylogeny and comparative genomics of the fungal order Sordariales.</title>
        <authorList>
            <consortium name="Lawrence Berkeley National Laboratory"/>
            <person name="Hensen N."/>
            <person name="Bonometti L."/>
            <person name="Westerberg I."/>
            <person name="Brannstrom I.O."/>
            <person name="Guillou S."/>
            <person name="Cros-Aarteil S."/>
            <person name="Calhoun S."/>
            <person name="Haridas S."/>
            <person name="Kuo A."/>
            <person name="Mondo S."/>
            <person name="Pangilinan J."/>
            <person name="Riley R."/>
            <person name="Labutti K."/>
            <person name="Andreopoulos B."/>
            <person name="Lipzen A."/>
            <person name="Chen C."/>
            <person name="Yanf M."/>
            <person name="Daum C."/>
            <person name="Ng V."/>
            <person name="Clum A."/>
            <person name="Steindorff A."/>
            <person name="Ohm R."/>
            <person name="Martin F."/>
            <person name="Silar P."/>
            <person name="Natvig D."/>
            <person name="Lalanne C."/>
            <person name="Gautier V."/>
            <person name="Ament-Velasquez S.L."/>
            <person name="Kruys A."/>
            <person name="Hutchinson M.I."/>
            <person name="Powell A.J."/>
            <person name="Barry K."/>
            <person name="Miller A.N."/>
            <person name="Grigoriev I.V."/>
            <person name="Debuchy R."/>
            <person name="Gladieux P."/>
            <person name="Thoren M.H."/>
            <person name="Johannesson H."/>
        </authorList>
    </citation>
    <scope>NUCLEOTIDE SEQUENCE</scope>
    <source>
        <strain evidence="1">SMH2532-1</strain>
    </source>
</reference>
<dbReference type="EMBL" id="JAULSV010000005">
    <property type="protein sequence ID" value="KAK0643521.1"/>
    <property type="molecule type" value="Genomic_DNA"/>
</dbReference>
<gene>
    <name evidence="1" type="ORF">B0T16DRAFT_183980</name>
</gene>
<evidence type="ECO:0000313" key="2">
    <source>
        <dbReference type="Proteomes" id="UP001174936"/>
    </source>
</evidence>
<name>A0AA40CLM7_9PEZI</name>
<accession>A0AA40CLM7</accession>
<evidence type="ECO:0000313" key="1">
    <source>
        <dbReference type="EMBL" id="KAK0643521.1"/>
    </source>
</evidence>
<sequence length="213" mass="23974">MSCSRPPPFFFGEMRGGTRLTMTYLRVATLSSPRHSEKVRTSVCGRLSSWLFPDTRSRMNGLDLCFFLLSFIPVKCAVHFPLPVIRAQNQPAIPSSLTYAILTSHLIIMKSIQYEGIIQRLTREPDVTPHHPCPNALSYPTPHLGGFFIVSSRFSPPGPHLLVLHGRKGKWGAPPDALGPNPWCIVPFLLLSFSLFFLLRFFSTIPVIDRSLW</sequence>
<proteinExistence type="predicted"/>